<dbReference type="AlphaFoldDB" id="A0A8H5GYY1"/>
<sequence>MTNMLSTFICVALFSVVKAQIRVDERRPSRTWRIVVGILMGVGAVLFIISMFLYNRRRQARRAMVQQVLATPHPYNSGPPSYYPNYYAQQGPGTYAGYPPPQNNFGDAKGGYSPGGYTPPLGPPPQGYYSPPPGPPPQAHLQPNPTASFLTRKTSRLKQVAFWRFDDDGLITDYDAFIPNVQEWIKAAMGNDYSSLIIQEGSIAAALRPTIQQRCTGDNQQYASEIDCIAQLSLKPFGNFNNVWGDNIACRTVHNSCHPYWPSP</sequence>
<evidence type="ECO:0000256" key="3">
    <source>
        <dbReference type="SAM" id="SignalP"/>
    </source>
</evidence>
<feature type="compositionally biased region" description="Pro residues" evidence="1">
    <location>
        <begin position="120"/>
        <end position="138"/>
    </location>
</feature>
<proteinExistence type="predicted"/>
<comment type="caution">
    <text evidence="4">The sequence shown here is derived from an EMBL/GenBank/DDBJ whole genome shotgun (WGS) entry which is preliminary data.</text>
</comment>
<dbReference type="Proteomes" id="UP000559256">
    <property type="component" value="Unassembled WGS sequence"/>
</dbReference>
<feature type="chain" id="PRO_5034441358" evidence="3">
    <location>
        <begin position="20"/>
        <end position="264"/>
    </location>
</feature>
<keyword evidence="2" id="KW-1133">Transmembrane helix</keyword>
<accession>A0A8H5GYY1</accession>
<name>A0A8H5GYY1_9AGAR</name>
<keyword evidence="3" id="KW-0732">Signal</keyword>
<evidence type="ECO:0000313" key="4">
    <source>
        <dbReference type="EMBL" id="KAF5373804.1"/>
    </source>
</evidence>
<keyword evidence="2" id="KW-0812">Transmembrane</keyword>
<feature type="region of interest" description="Disordered" evidence="1">
    <location>
        <begin position="97"/>
        <end position="143"/>
    </location>
</feature>
<keyword evidence="2" id="KW-0472">Membrane</keyword>
<evidence type="ECO:0000256" key="1">
    <source>
        <dbReference type="SAM" id="MobiDB-lite"/>
    </source>
</evidence>
<organism evidence="4 5">
    <name type="scientific">Tetrapyrgos nigripes</name>
    <dbReference type="NCBI Taxonomy" id="182062"/>
    <lineage>
        <taxon>Eukaryota</taxon>
        <taxon>Fungi</taxon>
        <taxon>Dikarya</taxon>
        <taxon>Basidiomycota</taxon>
        <taxon>Agaricomycotina</taxon>
        <taxon>Agaricomycetes</taxon>
        <taxon>Agaricomycetidae</taxon>
        <taxon>Agaricales</taxon>
        <taxon>Marasmiineae</taxon>
        <taxon>Marasmiaceae</taxon>
        <taxon>Tetrapyrgos</taxon>
    </lineage>
</organism>
<keyword evidence="5" id="KW-1185">Reference proteome</keyword>
<evidence type="ECO:0000256" key="2">
    <source>
        <dbReference type="SAM" id="Phobius"/>
    </source>
</evidence>
<dbReference type="OrthoDB" id="10010954at2759"/>
<feature type="transmembrane region" description="Helical" evidence="2">
    <location>
        <begin position="35"/>
        <end position="54"/>
    </location>
</feature>
<evidence type="ECO:0000313" key="5">
    <source>
        <dbReference type="Proteomes" id="UP000559256"/>
    </source>
</evidence>
<protein>
    <submittedName>
        <fullName evidence="4">Uncharacterized protein</fullName>
    </submittedName>
</protein>
<feature type="signal peptide" evidence="3">
    <location>
        <begin position="1"/>
        <end position="19"/>
    </location>
</feature>
<gene>
    <name evidence="4" type="ORF">D9758_000836</name>
</gene>
<dbReference type="EMBL" id="JAACJM010000003">
    <property type="protein sequence ID" value="KAF5373804.1"/>
    <property type="molecule type" value="Genomic_DNA"/>
</dbReference>
<reference evidence="4 5" key="1">
    <citation type="journal article" date="2020" name="ISME J.">
        <title>Uncovering the hidden diversity of litter-decomposition mechanisms in mushroom-forming fungi.</title>
        <authorList>
            <person name="Floudas D."/>
            <person name="Bentzer J."/>
            <person name="Ahren D."/>
            <person name="Johansson T."/>
            <person name="Persson P."/>
            <person name="Tunlid A."/>
        </authorList>
    </citation>
    <scope>NUCLEOTIDE SEQUENCE [LARGE SCALE GENOMIC DNA]</scope>
    <source>
        <strain evidence="4 5">CBS 291.85</strain>
    </source>
</reference>